<reference evidence="6 7" key="1">
    <citation type="journal article" date="2017" name="Mol. Biol. Evol.">
        <title>The 4-celled Tetrabaena socialis nuclear genome reveals the essential components for genetic control of cell number at the origin of multicellularity in the volvocine lineage.</title>
        <authorList>
            <person name="Featherston J."/>
            <person name="Arakaki Y."/>
            <person name="Hanschen E.R."/>
            <person name="Ferris P.J."/>
            <person name="Michod R.E."/>
            <person name="Olson B.J.S.C."/>
            <person name="Nozaki H."/>
            <person name="Durand P.M."/>
        </authorList>
    </citation>
    <scope>NUCLEOTIDE SEQUENCE [LARGE SCALE GENOMIC DNA]</scope>
    <source>
        <strain evidence="6 7">NIES-571</strain>
    </source>
</reference>
<dbReference type="InterPro" id="IPR006500">
    <property type="entry name" value="Helicase_put_C_phage/plasmid"/>
</dbReference>
<evidence type="ECO:0000256" key="1">
    <source>
        <dbReference type="ARBA" id="ARBA00022741"/>
    </source>
</evidence>
<keyword evidence="7" id="KW-1185">Reference proteome</keyword>
<evidence type="ECO:0000259" key="5">
    <source>
        <dbReference type="PROSITE" id="PS51206"/>
    </source>
</evidence>
<dbReference type="Proteomes" id="UP000236333">
    <property type="component" value="Unassembled WGS sequence"/>
</dbReference>
<dbReference type="Pfam" id="PF08706">
    <property type="entry name" value="D5_N"/>
    <property type="match status" value="1"/>
</dbReference>
<dbReference type="SMART" id="SM00885">
    <property type="entry name" value="D5_N"/>
    <property type="match status" value="1"/>
</dbReference>
<keyword evidence="2" id="KW-0378">Hydrolase</keyword>
<dbReference type="GO" id="GO:0016817">
    <property type="term" value="F:hydrolase activity, acting on acid anhydrides"/>
    <property type="evidence" value="ECO:0007669"/>
    <property type="project" value="InterPro"/>
</dbReference>
<dbReference type="InterPro" id="IPR014818">
    <property type="entry name" value="Phage/plasmid_primase_P4_C"/>
</dbReference>
<dbReference type="GO" id="GO:0005524">
    <property type="term" value="F:ATP binding"/>
    <property type="evidence" value="ECO:0007669"/>
    <property type="project" value="UniProtKB-KW"/>
</dbReference>
<dbReference type="EMBL" id="PGGS01001268">
    <property type="protein sequence ID" value="PNH00618.1"/>
    <property type="molecule type" value="Genomic_DNA"/>
</dbReference>
<accession>A0A2J7ZK14</accession>
<name>A0A2J7ZK14_9CHLO</name>
<dbReference type="AlphaFoldDB" id="A0A2J7ZK14"/>
<evidence type="ECO:0000313" key="6">
    <source>
        <dbReference type="EMBL" id="PNH00618.1"/>
    </source>
</evidence>
<dbReference type="PANTHER" id="PTHR35372:SF2">
    <property type="entry name" value="SF3 HELICASE DOMAIN-CONTAINING PROTEIN"/>
    <property type="match status" value="1"/>
</dbReference>
<comment type="caution">
    <text evidence="6">The sequence shown here is derived from an EMBL/GenBank/DDBJ whole genome shotgun (WGS) entry which is preliminary data.</text>
</comment>
<dbReference type="InterPro" id="IPR014015">
    <property type="entry name" value="Helicase_SF3_DNA-vir"/>
</dbReference>
<keyword evidence="6" id="KW-0347">Helicase</keyword>
<dbReference type="InterPro" id="IPR051620">
    <property type="entry name" value="ORF904-like_C"/>
</dbReference>
<gene>
    <name evidence="6" type="ORF">TSOC_013553</name>
</gene>
<sequence length="798" mass="89940">MNSLALLKAWLRQDFPEDLLMPVVAGSKTPLYCHKDGAWSWELFDKHMRAVDDVGILLRSLCVADFDDVPTALAFEKAFPELLEAPMEETMKGRHYFFRRPDFCDAEGYFDGARQVSGVNVDFKSVCTSGTSGLICVCPSTGKVWVRPPWDHAPKDISRELLDSICKPRSRRTHLASSPAPVSTPSLESPLHNIIDPSQSISRGDPVVKLLHLLSKTRWDVRDSWMKIAMALRNGYGEAYRQTWMTLSKISPKYSDKEADKLWNSLLNGAYEGPPLTLRTLERWAAEDDPIGYTAYRAITLPSVVLDRFKEGDRGLADICHHYFKDIIKRCEETYYYFDASQLAWVKKDREGLHTIISRGLEVPLRDLETYFRSRISARMSGREPQGAHANDLNNARPNMDDLEENIRQVNESIRYIQKYHGMSNVTKTASRLFEAPGFEQTLDSVPHLLGVQNGVIDLRTGELRQRQPADNVFAICPVVYDPSASSDIFHQVILAAMADDEEMARYLQKILGYGITGEVCEEVFPVFTGSGRNCKGVITQTLSSLLGPLYQEMEVGIITERQVSNIGAERAKLLGARIALFNELRPKEKLKTNEVQLLSGGDGIPAKALYKDPITIQPRHLCILSTNHMPELSEVIPAIMERLLCIHFPVTFTELNGADPTLYRRQCDTTLKSRLKKNTAGVLKWFVEGSVAWYASRDLKASAPAKVREFSRRYFEDQDKLACFIRNHCQVGNDLKVPTSSFLESFQDQMGVHLSSRDLVTAMGLKGFDKKKARCGDSYSSIQCFIGIDVLTEPPDE</sequence>
<dbReference type="PANTHER" id="PTHR35372">
    <property type="entry name" value="ATP BINDING PROTEIN-RELATED"/>
    <property type="match status" value="1"/>
</dbReference>
<feature type="domain" description="SF3 helicase" evidence="5">
    <location>
        <begin position="503"/>
        <end position="662"/>
    </location>
</feature>
<dbReference type="InterPro" id="IPR027417">
    <property type="entry name" value="P-loop_NTPase"/>
</dbReference>
<dbReference type="NCBIfam" id="TIGR01613">
    <property type="entry name" value="primase_Cterm"/>
    <property type="match status" value="1"/>
</dbReference>
<evidence type="ECO:0000313" key="7">
    <source>
        <dbReference type="Proteomes" id="UP000236333"/>
    </source>
</evidence>
<dbReference type="OrthoDB" id="2375545at2759"/>
<evidence type="ECO:0000256" key="3">
    <source>
        <dbReference type="ARBA" id="ARBA00022840"/>
    </source>
</evidence>
<dbReference type="GO" id="GO:0004386">
    <property type="term" value="F:helicase activity"/>
    <property type="evidence" value="ECO:0007669"/>
    <property type="project" value="UniProtKB-KW"/>
</dbReference>
<feature type="region of interest" description="Disordered" evidence="4">
    <location>
        <begin position="170"/>
        <end position="191"/>
    </location>
</feature>
<organism evidence="6 7">
    <name type="scientific">Tetrabaena socialis</name>
    <dbReference type="NCBI Taxonomy" id="47790"/>
    <lineage>
        <taxon>Eukaryota</taxon>
        <taxon>Viridiplantae</taxon>
        <taxon>Chlorophyta</taxon>
        <taxon>core chlorophytes</taxon>
        <taxon>Chlorophyceae</taxon>
        <taxon>CS clade</taxon>
        <taxon>Chlamydomonadales</taxon>
        <taxon>Tetrabaenaceae</taxon>
        <taxon>Tetrabaena</taxon>
    </lineage>
</organism>
<dbReference type="Pfam" id="PF08707">
    <property type="entry name" value="PriCT_2"/>
    <property type="match status" value="1"/>
</dbReference>
<evidence type="ECO:0000256" key="4">
    <source>
        <dbReference type="SAM" id="MobiDB-lite"/>
    </source>
</evidence>
<protein>
    <submittedName>
        <fullName evidence="6">Putative helicase</fullName>
    </submittedName>
</protein>
<proteinExistence type="predicted"/>
<keyword evidence="1" id="KW-0547">Nucleotide-binding</keyword>
<dbReference type="Gene3D" id="3.40.50.300">
    <property type="entry name" value="P-loop containing nucleotide triphosphate hydrolases"/>
    <property type="match status" value="1"/>
</dbReference>
<dbReference type="PROSITE" id="PS51206">
    <property type="entry name" value="SF3_HELICASE_1"/>
    <property type="match status" value="1"/>
</dbReference>
<evidence type="ECO:0000256" key="2">
    <source>
        <dbReference type="ARBA" id="ARBA00022801"/>
    </source>
</evidence>
<dbReference type="InterPro" id="IPR014819">
    <property type="entry name" value="PriCT_2"/>
</dbReference>
<keyword evidence="3" id="KW-0067">ATP-binding</keyword>